<gene>
    <name evidence="5" type="ORF">BTA35_0213425</name>
</gene>
<dbReference type="Pfam" id="PF12833">
    <property type="entry name" value="HTH_18"/>
    <property type="match status" value="1"/>
</dbReference>
<evidence type="ECO:0000256" key="3">
    <source>
        <dbReference type="ARBA" id="ARBA00023163"/>
    </source>
</evidence>
<dbReference type="GO" id="GO:0003700">
    <property type="term" value="F:DNA-binding transcription factor activity"/>
    <property type="evidence" value="ECO:0007669"/>
    <property type="project" value="InterPro"/>
</dbReference>
<name>A0A1T1H9H4_OCELI</name>
<protein>
    <recommendedName>
        <fullName evidence="4">HTH araC/xylS-type domain-containing protein</fullName>
    </recommendedName>
</protein>
<dbReference type="SUPFAM" id="SSF46689">
    <property type="entry name" value="Homeodomain-like"/>
    <property type="match status" value="2"/>
</dbReference>
<dbReference type="Proteomes" id="UP000190064">
    <property type="component" value="Unassembled WGS sequence"/>
</dbReference>
<dbReference type="PRINTS" id="PR00032">
    <property type="entry name" value="HTHARAC"/>
</dbReference>
<feature type="domain" description="HTH araC/xylS-type" evidence="4">
    <location>
        <begin position="121"/>
        <end position="219"/>
    </location>
</feature>
<dbReference type="InterPro" id="IPR018060">
    <property type="entry name" value="HTH_AraC"/>
</dbReference>
<keyword evidence="1" id="KW-0805">Transcription regulation</keyword>
<dbReference type="InterPro" id="IPR050204">
    <property type="entry name" value="AraC_XylS_family_regulators"/>
</dbReference>
<dbReference type="AlphaFoldDB" id="A0A1T1H9H4"/>
<evidence type="ECO:0000313" key="6">
    <source>
        <dbReference type="Proteomes" id="UP000190064"/>
    </source>
</evidence>
<comment type="caution">
    <text evidence="5">The sequence shown here is derived from an EMBL/GenBank/DDBJ whole genome shotgun (WGS) entry which is preliminary data.</text>
</comment>
<keyword evidence="3" id="KW-0804">Transcription</keyword>
<accession>A0A1T1H9H4</accession>
<proteinExistence type="predicted"/>
<dbReference type="SMART" id="SM00342">
    <property type="entry name" value="HTH_ARAC"/>
    <property type="match status" value="1"/>
</dbReference>
<dbReference type="PANTHER" id="PTHR46796:SF13">
    <property type="entry name" value="HTH-TYPE TRANSCRIPTIONAL ACTIVATOR RHAS"/>
    <property type="match status" value="1"/>
</dbReference>
<dbReference type="PROSITE" id="PS00041">
    <property type="entry name" value="HTH_ARAC_FAMILY_1"/>
    <property type="match status" value="1"/>
</dbReference>
<keyword evidence="2" id="KW-0238">DNA-binding</keyword>
<reference evidence="5" key="1">
    <citation type="submission" date="2017-02" db="EMBL/GenBank/DDBJ databases">
        <title>Draft Genome Sequence of the Salt Water Bacterium Oceanospirillum linum ATCC 11336.</title>
        <authorList>
            <person name="Trachtenberg A.M."/>
            <person name="Carney J.G."/>
            <person name="Linnane J.D."/>
            <person name="Rheaume B.A."/>
            <person name="Pitts N.L."/>
            <person name="Mykles D.L."/>
            <person name="Maclea K.S."/>
        </authorList>
    </citation>
    <scope>NUCLEOTIDE SEQUENCE [LARGE SCALE GENOMIC DNA]</scope>
    <source>
        <strain evidence="5">ATCC 11336</strain>
    </source>
</reference>
<dbReference type="GO" id="GO:0043565">
    <property type="term" value="F:sequence-specific DNA binding"/>
    <property type="evidence" value="ECO:0007669"/>
    <property type="project" value="InterPro"/>
</dbReference>
<dbReference type="InterPro" id="IPR018062">
    <property type="entry name" value="HTH_AraC-typ_CS"/>
</dbReference>
<dbReference type="PANTHER" id="PTHR46796">
    <property type="entry name" value="HTH-TYPE TRANSCRIPTIONAL ACTIVATOR RHAS-RELATED"/>
    <property type="match status" value="1"/>
</dbReference>
<dbReference type="Gene3D" id="1.10.10.60">
    <property type="entry name" value="Homeodomain-like"/>
    <property type="match status" value="2"/>
</dbReference>
<dbReference type="EMBL" id="MTSD02000006">
    <property type="protein sequence ID" value="OOV86498.1"/>
    <property type="molecule type" value="Genomic_DNA"/>
</dbReference>
<evidence type="ECO:0000259" key="4">
    <source>
        <dbReference type="PROSITE" id="PS01124"/>
    </source>
</evidence>
<dbReference type="InterPro" id="IPR020449">
    <property type="entry name" value="Tscrpt_reg_AraC-type_HTH"/>
</dbReference>
<evidence type="ECO:0000256" key="1">
    <source>
        <dbReference type="ARBA" id="ARBA00023015"/>
    </source>
</evidence>
<evidence type="ECO:0000256" key="2">
    <source>
        <dbReference type="ARBA" id="ARBA00023125"/>
    </source>
</evidence>
<organism evidence="5 6">
    <name type="scientific">Oceanospirillum linum</name>
    <dbReference type="NCBI Taxonomy" id="966"/>
    <lineage>
        <taxon>Bacteria</taxon>
        <taxon>Pseudomonadati</taxon>
        <taxon>Pseudomonadota</taxon>
        <taxon>Gammaproteobacteria</taxon>
        <taxon>Oceanospirillales</taxon>
        <taxon>Oceanospirillaceae</taxon>
        <taxon>Oceanospirillum</taxon>
    </lineage>
</organism>
<sequence>MQGRIKLAIGSSEPGEHIPFRFESELGVKQAVVIPPGHIHRFSSHQESRFLVADIHSLPAHLTQLKKPLLAVSSHFFDFCLFAGQQLNNQLDPDIEQPMGHIFYHLLSQQQPYAQKDKRIELVIDFLKKDLSYTPELSQLSDIACLSLSHFKQRFTDIYGQPPLQYLKVLRMQKARALLSHSDIPVAIIAQNVGYTDASAFSRSFRQYWGQPPKAYRAR</sequence>
<evidence type="ECO:0000313" key="5">
    <source>
        <dbReference type="EMBL" id="OOV86498.1"/>
    </source>
</evidence>
<dbReference type="STRING" id="966.BTA35_0213425"/>
<keyword evidence="6" id="KW-1185">Reference proteome</keyword>
<dbReference type="PROSITE" id="PS01124">
    <property type="entry name" value="HTH_ARAC_FAMILY_2"/>
    <property type="match status" value="1"/>
</dbReference>
<dbReference type="InterPro" id="IPR009057">
    <property type="entry name" value="Homeodomain-like_sf"/>
</dbReference>